<comment type="caution">
    <text evidence="2">The sequence shown here is derived from an EMBL/GenBank/DDBJ whole genome shotgun (WGS) entry which is preliminary data.</text>
</comment>
<evidence type="ECO:0000256" key="1">
    <source>
        <dbReference type="SAM" id="SignalP"/>
    </source>
</evidence>
<dbReference type="AlphaFoldDB" id="A0A3M9MQI3"/>
<keyword evidence="1" id="KW-0732">Signal</keyword>
<proteinExistence type="predicted"/>
<evidence type="ECO:0000313" key="3">
    <source>
        <dbReference type="Proteomes" id="UP000271010"/>
    </source>
</evidence>
<keyword evidence="3" id="KW-1185">Reference proteome</keyword>
<dbReference type="RefSeq" id="WP_123134257.1">
    <property type="nucleotide sequence ID" value="NZ_RJJE01000017.1"/>
</dbReference>
<feature type="signal peptide" evidence="1">
    <location>
        <begin position="1"/>
        <end position="18"/>
    </location>
</feature>
<sequence>MRKILLSIVLLLPVIAAAQGVKKHEQPLPTKDLNILDVTLNRTTAVVYDTPKELKAKVQRDARAKKWNEALKKEELAKVPTGGILLIDILRYTAASVDPKLFTVLVLDATGQERLRTKLEASIVSPAIVAGVSGYKNSGRLVLDQPLKTGEFVCILDEKENKRYEFLVKND</sequence>
<organism evidence="2 3">
    <name type="scientific">Rufibacter immobilis</name>
    <dbReference type="NCBI Taxonomy" id="1348778"/>
    <lineage>
        <taxon>Bacteria</taxon>
        <taxon>Pseudomonadati</taxon>
        <taxon>Bacteroidota</taxon>
        <taxon>Cytophagia</taxon>
        <taxon>Cytophagales</taxon>
        <taxon>Hymenobacteraceae</taxon>
        <taxon>Rufibacter</taxon>
    </lineage>
</organism>
<evidence type="ECO:0000313" key="2">
    <source>
        <dbReference type="EMBL" id="RNI27792.1"/>
    </source>
</evidence>
<reference evidence="2 3" key="1">
    <citation type="submission" date="2018-11" db="EMBL/GenBank/DDBJ databases">
        <title>Rufibacter latericius sp. nov., isolated from water in Baiyang Lake.</title>
        <authorList>
            <person name="Yang Y."/>
        </authorList>
    </citation>
    <scope>NUCLEOTIDE SEQUENCE [LARGE SCALE GENOMIC DNA]</scope>
    <source>
        <strain evidence="2 3">MCC P1</strain>
    </source>
</reference>
<feature type="chain" id="PRO_5018156904" evidence="1">
    <location>
        <begin position="19"/>
        <end position="171"/>
    </location>
</feature>
<dbReference type="OrthoDB" id="893358at2"/>
<gene>
    <name evidence="2" type="ORF">EFA69_16935</name>
</gene>
<protein>
    <submittedName>
        <fullName evidence="2">Uncharacterized protein</fullName>
    </submittedName>
</protein>
<name>A0A3M9MQI3_9BACT</name>
<accession>A0A3M9MQI3</accession>
<dbReference type="Proteomes" id="UP000271010">
    <property type="component" value="Unassembled WGS sequence"/>
</dbReference>
<dbReference type="EMBL" id="RJJE01000017">
    <property type="protein sequence ID" value="RNI27792.1"/>
    <property type="molecule type" value="Genomic_DNA"/>
</dbReference>